<keyword evidence="2" id="KW-0548">Nucleotidyltransferase</keyword>
<accession>A0A346AC97</accession>
<reference evidence="4" key="1">
    <citation type="submission" date="2018-06" db="EMBL/GenBank/DDBJ databases">
        <title>Genetic diversity of the Aeromonas Hydrophila O antigens and development of a suspension array for serotype detection.</title>
        <authorList>
            <person name="Cao H."/>
            <person name="Liu B."/>
        </authorList>
    </citation>
    <scope>NUCLEOTIDE SEQUENCE</scope>
    <source>
        <strain evidence="4">G5372</strain>
    </source>
</reference>
<dbReference type="Pfam" id="PF00483">
    <property type="entry name" value="NTP_transferase"/>
    <property type="match status" value="1"/>
</dbReference>
<name>A0A346AC97_AERHY</name>
<evidence type="ECO:0000256" key="2">
    <source>
        <dbReference type="ARBA" id="ARBA00022695"/>
    </source>
</evidence>
<dbReference type="AlphaFoldDB" id="A0A346AC97"/>
<evidence type="ECO:0000259" key="3">
    <source>
        <dbReference type="Pfam" id="PF00483"/>
    </source>
</evidence>
<evidence type="ECO:0000313" key="4">
    <source>
        <dbReference type="EMBL" id="AXL04859.1"/>
    </source>
</evidence>
<dbReference type="CDD" id="cd04183">
    <property type="entry name" value="GT2_BcE_like"/>
    <property type="match status" value="1"/>
</dbReference>
<dbReference type="PANTHER" id="PTHR43584">
    <property type="entry name" value="NUCLEOTIDYL TRANSFERASE"/>
    <property type="match status" value="1"/>
</dbReference>
<evidence type="ECO:0000256" key="1">
    <source>
        <dbReference type="ARBA" id="ARBA00022679"/>
    </source>
</evidence>
<dbReference type="Gene3D" id="3.90.550.10">
    <property type="entry name" value="Spore Coat Polysaccharide Biosynthesis Protein SpsA, Chain A"/>
    <property type="match status" value="1"/>
</dbReference>
<keyword evidence="1 4" id="KW-0808">Transferase</keyword>
<dbReference type="InterPro" id="IPR005835">
    <property type="entry name" value="NTP_transferase_dom"/>
</dbReference>
<sequence>MLNIVIPMAGKGSRFSEAGYALPKPLIDIYGKHMIEVVINNLRPECEHRFIFVCQNEHIKKYDLKPIFEKNCGNFELVGIDGITDGAAVTVLKARKFIDSDEPLMIANSDQWVDMDINHYLQDMEQRNLDGSMLTMKADDSKWSYAKLDENGLVSDVVEKVVISDEATVGIYNFRNGREFCQLADEMICKDIRSNGEFYVAPVYTFLAKKGGKVGVYNIGKEAEGMYGLGIPSDLELFLGLDVSKKATKF</sequence>
<dbReference type="PIRSF" id="PIRSF028162">
    <property type="entry name" value="BcbE_prd"/>
    <property type="match status" value="1"/>
</dbReference>
<dbReference type="SUPFAM" id="SSF53448">
    <property type="entry name" value="Nucleotide-diphospho-sugar transferases"/>
    <property type="match status" value="1"/>
</dbReference>
<organism evidence="4">
    <name type="scientific">Aeromonas hydrophila</name>
    <dbReference type="NCBI Taxonomy" id="644"/>
    <lineage>
        <taxon>Bacteria</taxon>
        <taxon>Pseudomonadati</taxon>
        <taxon>Pseudomonadota</taxon>
        <taxon>Gammaproteobacteria</taxon>
        <taxon>Aeromonadales</taxon>
        <taxon>Aeromonadaceae</taxon>
        <taxon>Aeromonas</taxon>
    </lineage>
</organism>
<feature type="domain" description="Nucleotidyl transferase" evidence="3">
    <location>
        <begin position="8"/>
        <end position="177"/>
    </location>
</feature>
<protein>
    <submittedName>
        <fullName evidence="4">Glycosyltransferase</fullName>
    </submittedName>
</protein>
<proteinExistence type="predicted"/>
<dbReference type="InterPro" id="IPR029044">
    <property type="entry name" value="Nucleotide-diphossugar_trans"/>
</dbReference>
<dbReference type="InterPro" id="IPR050065">
    <property type="entry name" value="GlmU-like"/>
</dbReference>
<dbReference type="PANTHER" id="PTHR43584:SF8">
    <property type="entry name" value="N-ACETYLMURAMATE ALPHA-1-PHOSPHATE URIDYLYLTRANSFERASE"/>
    <property type="match status" value="1"/>
</dbReference>
<dbReference type="EMBL" id="MH449675">
    <property type="protein sequence ID" value="AXL04859.1"/>
    <property type="molecule type" value="Genomic_DNA"/>
</dbReference>
<gene>
    <name evidence="4" type="primary">gt7</name>
</gene>
<dbReference type="InterPro" id="IPR016873">
    <property type="entry name" value="Caps_polysacc_synth_BcbE_prd"/>
</dbReference>
<dbReference type="GO" id="GO:0016779">
    <property type="term" value="F:nucleotidyltransferase activity"/>
    <property type="evidence" value="ECO:0007669"/>
    <property type="project" value="UniProtKB-KW"/>
</dbReference>